<feature type="compositionally biased region" description="Polar residues" evidence="1">
    <location>
        <begin position="202"/>
        <end position="213"/>
    </location>
</feature>
<feature type="region of interest" description="Disordered" evidence="1">
    <location>
        <begin position="201"/>
        <end position="220"/>
    </location>
</feature>
<evidence type="ECO:0000313" key="3">
    <source>
        <dbReference type="Proteomes" id="UP000054217"/>
    </source>
</evidence>
<feature type="region of interest" description="Disordered" evidence="1">
    <location>
        <begin position="435"/>
        <end position="462"/>
    </location>
</feature>
<keyword evidence="3" id="KW-1185">Reference proteome</keyword>
<name>A0A0C3K7H9_PISTI</name>
<evidence type="ECO:0000256" key="1">
    <source>
        <dbReference type="SAM" id="MobiDB-lite"/>
    </source>
</evidence>
<organism evidence="2 3">
    <name type="scientific">Pisolithus tinctorius Marx 270</name>
    <dbReference type="NCBI Taxonomy" id="870435"/>
    <lineage>
        <taxon>Eukaryota</taxon>
        <taxon>Fungi</taxon>
        <taxon>Dikarya</taxon>
        <taxon>Basidiomycota</taxon>
        <taxon>Agaricomycotina</taxon>
        <taxon>Agaricomycetes</taxon>
        <taxon>Agaricomycetidae</taxon>
        <taxon>Boletales</taxon>
        <taxon>Sclerodermatineae</taxon>
        <taxon>Pisolithaceae</taxon>
        <taxon>Pisolithus</taxon>
    </lineage>
</organism>
<accession>A0A0C3K7H9</accession>
<dbReference type="EMBL" id="KN831966">
    <property type="protein sequence ID" value="KIO05567.1"/>
    <property type="molecule type" value="Genomic_DNA"/>
</dbReference>
<gene>
    <name evidence="2" type="ORF">M404DRAFT_25293</name>
</gene>
<proteinExistence type="predicted"/>
<dbReference type="AlphaFoldDB" id="A0A0C3K7H9"/>
<reference evidence="2 3" key="1">
    <citation type="submission" date="2014-04" db="EMBL/GenBank/DDBJ databases">
        <authorList>
            <consortium name="DOE Joint Genome Institute"/>
            <person name="Kuo A."/>
            <person name="Kohler A."/>
            <person name="Costa M.D."/>
            <person name="Nagy L.G."/>
            <person name="Floudas D."/>
            <person name="Copeland A."/>
            <person name="Barry K.W."/>
            <person name="Cichocki N."/>
            <person name="Veneault-Fourrey C."/>
            <person name="LaButti K."/>
            <person name="Lindquist E.A."/>
            <person name="Lipzen A."/>
            <person name="Lundell T."/>
            <person name="Morin E."/>
            <person name="Murat C."/>
            <person name="Sun H."/>
            <person name="Tunlid A."/>
            <person name="Henrissat B."/>
            <person name="Grigoriev I.V."/>
            <person name="Hibbett D.S."/>
            <person name="Martin F."/>
            <person name="Nordberg H.P."/>
            <person name="Cantor M.N."/>
            <person name="Hua S.X."/>
        </authorList>
    </citation>
    <scope>NUCLEOTIDE SEQUENCE [LARGE SCALE GENOMIC DNA]</scope>
    <source>
        <strain evidence="2 3">Marx 270</strain>
    </source>
</reference>
<dbReference type="InParanoid" id="A0A0C3K7H9"/>
<feature type="compositionally biased region" description="Polar residues" evidence="1">
    <location>
        <begin position="439"/>
        <end position="455"/>
    </location>
</feature>
<feature type="compositionally biased region" description="Basic and acidic residues" evidence="1">
    <location>
        <begin position="66"/>
        <end position="80"/>
    </location>
</feature>
<reference evidence="3" key="2">
    <citation type="submission" date="2015-01" db="EMBL/GenBank/DDBJ databases">
        <title>Evolutionary Origins and Diversification of the Mycorrhizal Mutualists.</title>
        <authorList>
            <consortium name="DOE Joint Genome Institute"/>
            <consortium name="Mycorrhizal Genomics Consortium"/>
            <person name="Kohler A."/>
            <person name="Kuo A."/>
            <person name="Nagy L.G."/>
            <person name="Floudas D."/>
            <person name="Copeland A."/>
            <person name="Barry K.W."/>
            <person name="Cichocki N."/>
            <person name="Veneault-Fourrey C."/>
            <person name="LaButti K."/>
            <person name="Lindquist E.A."/>
            <person name="Lipzen A."/>
            <person name="Lundell T."/>
            <person name="Morin E."/>
            <person name="Murat C."/>
            <person name="Riley R."/>
            <person name="Ohm R."/>
            <person name="Sun H."/>
            <person name="Tunlid A."/>
            <person name="Henrissat B."/>
            <person name="Grigoriev I.V."/>
            <person name="Hibbett D.S."/>
            <person name="Martin F."/>
        </authorList>
    </citation>
    <scope>NUCLEOTIDE SEQUENCE [LARGE SCALE GENOMIC DNA]</scope>
    <source>
        <strain evidence="3">Marx 270</strain>
    </source>
</reference>
<evidence type="ECO:0000313" key="2">
    <source>
        <dbReference type="EMBL" id="KIO05567.1"/>
    </source>
</evidence>
<dbReference type="OrthoDB" id="2681472at2759"/>
<sequence>MSTLRLITTTVDNSEGWIVINWTQVSDDTIKYDTDDEEEMMRAKAKERKWHKAAEQAQQEEQAWLEAKRAGREKAEAERAEQSDLFFNMSSPSRSPTPVAEKLHSFTISLSVYGPKKKEKGKTAPKATMKTKELTFAVNDTNYLDFLQHFVLPKAQSQAVSNVINVDNEVDYKDMVKRIRSVHPGPTKIYVDMKHVEKLPTINGSGDESNLSGEDSGKQKHSDLDMCLARWRMKLLSQYKNENNEGMTYIGPAGPIPLSPAMVLDWCRALDEGQAMLSVPPNLKSFNWSNKAPFLHPARKVQAQASQNIDINSITGVLLLQMLANSGLLSPSVSSARTSPVPPPATPTCMPQDPPISPPVPSPSHLSCFLHYAESNLSVRNATLYEWELELQSIGPDILMDIDDQTLTRAGIATGDIICLKKGSLLWWNGPDAKRKHSNTGASSGNERVGQASSPPTRPSKKIAYEKQFKDGGGCRFTASPMTIDKDDDGSKPAPLNYNLYYHCESQDQWLPVPWGFVVDETGEESEDDVFST</sequence>
<protein>
    <submittedName>
        <fullName evidence="2">Uncharacterized protein</fullName>
    </submittedName>
</protein>
<dbReference type="HOGENOM" id="CLU_033557_2_0_1"/>
<feature type="region of interest" description="Disordered" evidence="1">
    <location>
        <begin position="48"/>
        <end position="80"/>
    </location>
</feature>
<dbReference type="Proteomes" id="UP000054217">
    <property type="component" value="Unassembled WGS sequence"/>
</dbReference>